<gene>
    <name evidence="1" type="ORF">CTLFYP3_00066</name>
</gene>
<dbReference type="AlphaFoldDB" id="A0A6N3GSY0"/>
<dbReference type="EMBL" id="CACRTO010000049">
    <property type="protein sequence ID" value="VYU67130.1"/>
    <property type="molecule type" value="Genomic_DNA"/>
</dbReference>
<sequence length="54" mass="6363">MVDTEVAKYFIRNNLMPILRELDGEIEDLEGLKRKLGSLNRYYSRNSNMLSDIK</sequence>
<protein>
    <submittedName>
        <fullName evidence="1">Uncharacterized protein</fullName>
    </submittedName>
</protein>
<organism evidence="1">
    <name type="scientific">Clostridium tertium</name>
    <dbReference type="NCBI Taxonomy" id="1559"/>
    <lineage>
        <taxon>Bacteria</taxon>
        <taxon>Bacillati</taxon>
        <taxon>Bacillota</taxon>
        <taxon>Clostridia</taxon>
        <taxon>Eubacteriales</taxon>
        <taxon>Clostridiaceae</taxon>
        <taxon>Clostridium</taxon>
    </lineage>
</organism>
<dbReference type="RefSeq" id="WP_156627858.1">
    <property type="nucleotide sequence ID" value="NZ_CACRTO010000049.1"/>
</dbReference>
<name>A0A6N3GSY0_9CLOT</name>
<evidence type="ECO:0000313" key="1">
    <source>
        <dbReference type="EMBL" id="VYU67130.1"/>
    </source>
</evidence>
<proteinExistence type="predicted"/>
<reference evidence="1" key="1">
    <citation type="submission" date="2019-11" db="EMBL/GenBank/DDBJ databases">
        <authorList>
            <person name="Feng L."/>
        </authorList>
    </citation>
    <scope>NUCLEOTIDE SEQUENCE</scope>
    <source>
        <strain evidence="1">CTertiumLFYP3</strain>
    </source>
</reference>
<accession>A0A6N3GSY0</accession>